<protein>
    <submittedName>
        <fullName evidence="3">Udp-glycosyltransferase 83a1</fullName>
    </submittedName>
</protein>
<proteinExistence type="inferred from homology"/>
<gene>
    <name evidence="3" type="ORF">FRX31_018611</name>
</gene>
<reference evidence="3 4" key="1">
    <citation type="submission" date="2020-06" db="EMBL/GenBank/DDBJ databases">
        <title>Transcriptomic and genomic resources for Thalictrum thalictroides and T. hernandezii: Facilitating candidate gene discovery in an emerging model plant lineage.</title>
        <authorList>
            <person name="Arias T."/>
            <person name="Riano-Pachon D.M."/>
            <person name="Di Stilio V.S."/>
        </authorList>
    </citation>
    <scope>NUCLEOTIDE SEQUENCE [LARGE SCALE GENOMIC DNA]</scope>
    <source>
        <strain evidence="4">cv. WT478/WT964</strain>
        <tissue evidence="3">Leaves</tissue>
    </source>
</reference>
<dbReference type="EMBL" id="JABWDY010022300">
    <property type="protein sequence ID" value="KAF5191798.1"/>
    <property type="molecule type" value="Genomic_DNA"/>
</dbReference>
<dbReference type="Proteomes" id="UP000554482">
    <property type="component" value="Unassembled WGS sequence"/>
</dbReference>
<dbReference type="SUPFAM" id="SSF53756">
    <property type="entry name" value="UDP-Glycosyltransferase/glycogen phosphorylase"/>
    <property type="match status" value="1"/>
</dbReference>
<dbReference type="GO" id="GO:0080044">
    <property type="term" value="F:quercetin 7-O-glucosyltransferase activity"/>
    <property type="evidence" value="ECO:0007669"/>
    <property type="project" value="TreeGrafter"/>
</dbReference>
<sequence>MGRLKHILVVPLPAQGHVMPLMEFSNQLLNRGLKVTFVNMESIHNKVTSKLQDHPKEDNEDSRIHLLSIPERDQDRGKYMEYLLETMSLHLEELIKKFNESDGEKIDYIIADAFVGNLLEVAKKFNINGAAFFPASLGYLALMLHFSKLIEAGNIDEKAYNITWGGLFSLPVLKISSL</sequence>
<dbReference type="OrthoDB" id="5835829at2759"/>
<dbReference type="Pfam" id="PF26168">
    <property type="entry name" value="Glyco_transf_N"/>
    <property type="match status" value="1"/>
</dbReference>
<accession>A0A7J6W4R2</accession>
<name>A0A7J6W4R2_THATH</name>
<dbReference type="GO" id="GO:0080043">
    <property type="term" value="F:quercetin 3-O-glucosyltransferase activity"/>
    <property type="evidence" value="ECO:0007669"/>
    <property type="project" value="TreeGrafter"/>
</dbReference>
<dbReference type="PANTHER" id="PTHR11926:SF1412">
    <property type="entry name" value="UDP-GLYCOSYLTRANSFERASE 83A1-LIKE"/>
    <property type="match status" value="1"/>
</dbReference>
<feature type="domain" description="Glycosyltransferase N-terminal" evidence="2">
    <location>
        <begin position="7"/>
        <end position="71"/>
    </location>
</feature>
<comment type="similarity">
    <text evidence="1">Belongs to the UDP-glycosyltransferase family.</text>
</comment>
<comment type="caution">
    <text evidence="3">The sequence shown here is derived from an EMBL/GenBank/DDBJ whole genome shotgun (WGS) entry which is preliminary data.</text>
</comment>
<evidence type="ECO:0000313" key="4">
    <source>
        <dbReference type="Proteomes" id="UP000554482"/>
    </source>
</evidence>
<evidence type="ECO:0000313" key="3">
    <source>
        <dbReference type="EMBL" id="KAF5191798.1"/>
    </source>
</evidence>
<organism evidence="3 4">
    <name type="scientific">Thalictrum thalictroides</name>
    <name type="common">Rue-anemone</name>
    <name type="synonym">Anemone thalictroides</name>
    <dbReference type="NCBI Taxonomy" id="46969"/>
    <lineage>
        <taxon>Eukaryota</taxon>
        <taxon>Viridiplantae</taxon>
        <taxon>Streptophyta</taxon>
        <taxon>Embryophyta</taxon>
        <taxon>Tracheophyta</taxon>
        <taxon>Spermatophyta</taxon>
        <taxon>Magnoliopsida</taxon>
        <taxon>Ranunculales</taxon>
        <taxon>Ranunculaceae</taxon>
        <taxon>Thalictroideae</taxon>
        <taxon>Thalictrum</taxon>
    </lineage>
</organism>
<evidence type="ECO:0000259" key="2">
    <source>
        <dbReference type="Pfam" id="PF26168"/>
    </source>
</evidence>
<dbReference type="PANTHER" id="PTHR11926">
    <property type="entry name" value="GLUCOSYL/GLUCURONOSYL TRANSFERASES"/>
    <property type="match status" value="1"/>
</dbReference>
<keyword evidence="3" id="KW-0808">Transferase</keyword>
<keyword evidence="4" id="KW-1185">Reference proteome</keyword>
<dbReference type="Gene3D" id="3.40.50.2000">
    <property type="entry name" value="Glycogen Phosphorylase B"/>
    <property type="match status" value="1"/>
</dbReference>
<evidence type="ECO:0000256" key="1">
    <source>
        <dbReference type="ARBA" id="ARBA00009995"/>
    </source>
</evidence>
<dbReference type="InterPro" id="IPR058980">
    <property type="entry name" value="Glyco_transf_N"/>
</dbReference>
<dbReference type="AlphaFoldDB" id="A0A7J6W4R2"/>